<organism evidence="1 2">
    <name type="scientific">Roseateles oligotrophus</name>
    <dbReference type="NCBI Taxonomy" id="1769250"/>
    <lineage>
        <taxon>Bacteria</taxon>
        <taxon>Pseudomonadati</taxon>
        <taxon>Pseudomonadota</taxon>
        <taxon>Betaproteobacteria</taxon>
        <taxon>Burkholderiales</taxon>
        <taxon>Sphaerotilaceae</taxon>
        <taxon>Roseateles</taxon>
    </lineage>
</organism>
<protein>
    <submittedName>
        <fullName evidence="1">DUF4845 domain-containing protein</fullName>
    </submittedName>
</protein>
<sequence length="133" mass="14692">MRQTEFVSSQRKVQGRGLGRGQSGVSLLGLLFWGVLLAFTGVVAARVFPTVLEFYTIQTAVNRIAASNPPTVPAVRADFDKTQQIEYSIVSISSKDLVISKDNEKLKIAFAYEKQIELGGPVYLLIKYEGHSR</sequence>
<dbReference type="EMBL" id="JAJIRN010000008">
    <property type="protein sequence ID" value="MCV2369903.1"/>
    <property type="molecule type" value="Genomic_DNA"/>
</dbReference>
<dbReference type="Pfam" id="PF16137">
    <property type="entry name" value="DUF4845"/>
    <property type="match status" value="1"/>
</dbReference>
<dbReference type="Proteomes" id="UP001209701">
    <property type="component" value="Unassembled WGS sequence"/>
</dbReference>
<reference evidence="1 2" key="1">
    <citation type="submission" date="2021-11" db="EMBL/GenBank/DDBJ databases">
        <authorList>
            <person name="Liang Q."/>
            <person name="Mou H."/>
            <person name="Liu Z."/>
        </authorList>
    </citation>
    <scope>NUCLEOTIDE SEQUENCE [LARGE SCALE GENOMIC DNA]</scope>
    <source>
        <strain evidence="1 2">CHU3</strain>
    </source>
</reference>
<accession>A0ABT2YIK5</accession>
<gene>
    <name evidence="1" type="ORF">LNV07_17610</name>
</gene>
<dbReference type="InterPro" id="IPR032314">
    <property type="entry name" value="DUF4845"/>
</dbReference>
<name>A0ABT2YIK5_9BURK</name>
<evidence type="ECO:0000313" key="1">
    <source>
        <dbReference type="EMBL" id="MCV2369903.1"/>
    </source>
</evidence>
<keyword evidence="2" id="KW-1185">Reference proteome</keyword>
<comment type="caution">
    <text evidence="1">The sequence shown here is derived from an EMBL/GenBank/DDBJ whole genome shotgun (WGS) entry which is preliminary data.</text>
</comment>
<proteinExistence type="predicted"/>
<evidence type="ECO:0000313" key="2">
    <source>
        <dbReference type="Proteomes" id="UP001209701"/>
    </source>
</evidence>
<dbReference type="RefSeq" id="WP_263572496.1">
    <property type="nucleotide sequence ID" value="NZ_JAJIRN010000008.1"/>
</dbReference>